<reference evidence="1 2" key="1">
    <citation type="journal article" date="2021" name="Elife">
        <title>Chloroplast acquisition without the gene transfer in kleptoplastic sea slugs, Plakobranchus ocellatus.</title>
        <authorList>
            <person name="Maeda T."/>
            <person name="Takahashi S."/>
            <person name="Yoshida T."/>
            <person name="Shimamura S."/>
            <person name="Takaki Y."/>
            <person name="Nagai Y."/>
            <person name="Toyoda A."/>
            <person name="Suzuki Y."/>
            <person name="Arimoto A."/>
            <person name="Ishii H."/>
            <person name="Satoh N."/>
            <person name="Nishiyama T."/>
            <person name="Hasebe M."/>
            <person name="Maruyama T."/>
            <person name="Minagawa J."/>
            <person name="Obokata J."/>
            <person name="Shigenobu S."/>
        </authorList>
    </citation>
    <scope>NUCLEOTIDE SEQUENCE [LARGE SCALE GENOMIC DNA]</scope>
</reference>
<dbReference type="AlphaFoldDB" id="A0AAV4BNB8"/>
<sequence length="115" mass="13422">MVLSRCEKLFAWWLWRRRQRIQRCRRFGVRPINRCGRQHGVYNHLKPDFSNIIAGRGCPHTIKKCCPHARLVALPDSSRLVVSVKSPIGNEDKATLFFRSAHQLCVAVYFSLQLF</sequence>
<keyword evidence="2" id="KW-1185">Reference proteome</keyword>
<dbReference type="Proteomes" id="UP000735302">
    <property type="component" value="Unassembled WGS sequence"/>
</dbReference>
<dbReference type="EMBL" id="BLXT01005178">
    <property type="protein sequence ID" value="GFO20550.1"/>
    <property type="molecule type" value="Genomic_DNA"/>
</dbReference>
<gene>
    <name evidence="1" type="ORF">PoB_004705500</name>
</gene>
<evidence type="ECO:0000313" key="1">
    <source>
        <dbReference type="EMBL" id="GFO20550.1"/>
    </source>
</evidence>
<accession>A0AAV4BNB8</accession>
<name>A0AAV4BNB8_9GAST</name>
<organism evidence="1 2">
    <name type="scientific">Plakobranchus ocellatus</name>
    <dbReference type="NCBI Taxonomy" id="259542"/>
    <lineage>
        <taxon>Eukaryota</taxon>
        <taxon>Metazoa</taxon>
        <taxon>Spiralia</taxon>
        <taxon>Lophotrochozoa</taxon>
        <taxon>Mollusca</taxon>
        <taxon>Gastropoda</taxon>
        <taxon>Heterobranchia</taxon>
        <taxon>Euthyneura</taxon>
        <taxon>Panpulmonata</taxon>
        <taxon>Sacoglossa</taxon>
        <taxon>Placobranchoidea</taxon>
        <taxon>Plakobranchidae</taxon>
        <taxon>Plakobranchus</taxon>
    </lineage>
</organism>
<comment type="caution">
    <text evidence="1">The sequence shown here is derived from an EMBL/GenBank/DDBJ whole genome shotgun (WGS) entry which is preliminary data.</text>
</comment>
<proteinExistence type="predicted"/>
<protein>
    <submittedName>
        <fullName evidence="1">Uncharacterized protein</fullName>
    </submittedName>
</protein>
<evidence type="ECO:0000313" key="2">
    <source>
        <dbReference type="Proteomes" id="UP000735302"/>
    </source>
</evidence>